<gene>
    <name evidence="1" type="ORF">ACFSKP_05490</name>
</gene>
<comment type="caution">
    <text evidence="1">The sequence shown here is derived from an EMBL/GenBank/DDBJ whole genome shotgun (WGS) entry which is preliminary data.</text>
</comment>
<proteinExistence type="predicted"/>
<evidence type="ECO:0000313" key="1">
    <source>
        <dbReference type="EMBL" id="MFD2245697.1"/>
    </source>
</evidence>
<dbReference type="EMBL" id="JBHUIM010000001">
    <property type="protein sequence ID" value="MFD2245697.1"/>
    <property type="molecule type" value="Genomic_DNA"/>
</dbReference>
<dbReference type="RefSeq" id="WP_250427352.1">
    <property type="nucleotide sequence ID" value="NZ_JALPRR010000001.1"/>
</dbReference>
<keyword evidence="2" id="KW-1185">Reference proteome</keyword>
<reference evidence="2" key="1">
    <citation type="journal article" date="2019" name="Int. J. Syst. Evol. Microbiol.">
        <title>The Global Catalogue of Microorganisms (GCM) 10K type strain sequencing project: providing services to taxonomists for standard genome sequencing and annotation.</title>
        <authorList>
            <consortium name="The Broad Institute Genomics Platform"/>
            <consortium name="The Broad Institute Genome Sequencing Center for Infectious Disease"/>
            <person name="Wu L."/>
            <person name="Ma J."/>
        </authorList>
    </citation>
    <scope>NUCLEOTIDE SEQUENCE [LARGE SCALE GENOMIC DNA]</scope>
    <source>
        <strain evidence="2">CGMCC 4.1782</strain>
    </source>
</reference>
<sequence>MSLDKFTPEQIKLFFILREASRLRERKNMNEEQIKATVAQLLQKANSMVPAFATVLPDVASLQPAYSKYWTTPANWWEAPTAWFDPLKDGSKTGGKFTNDINRYNSEFRNLHMYRLLTNAVLRGERVFAVVGRNHVPMQAQAIRCALQ</sequence>
<dbReference type="Proteomes" id="UP001597374">
    <property type="component" value="Unassembled WGS sequence"/>
</dbReference>
<name>A0ABW5CTI8_9BACT</name>
<accession>A0ABW5CTI8</accession>
<organism evidence="1 2">
    <name type="scientific">Pontibacter ruber</name>
    <dbReference type="NCBI Taxonomy" id="1343895"/>
    <lineage>
        <taxon>Bacteria</taxon>
        <taxon>Pseudomonadati</taxon>
        <taxon>Bacteroidota</taxon>
        <taxon>Cytophagia</taxon>
        <taxon>Cytophagales</taxon>
        <taxon>Hymenobacteraceae</taxon>
        <taxon>Pontibacter</taxon>
    </lineage>
</organism>
<evidence type="ECO:0000313" key="2">
    <source>
        <dbReference type="Proteomes" id="UP001597374"/>
    </source>
</evidence>
<protein>
    <submittedName>
        <fullName evidence="1">Uncharacterized protein</fullName>
    </submittedName>
</protein>